<name>A0ABW9RRW5_9BACT</name>
<accession>A0ABW9RRW5</accession>
<dbReference type="InterPro" id="IPR011467">
    <property type="entry name" value="DUF1573"/>
</dbReference>
<feature type="chain" id="PRO_5045735117" evidence="1">
    <location>
        <begin position="20"/>
        <end position="141"/>
    </location>
</feature>
<gene>
    <name evidence="2" type="ORF">E1163_13885</name>
</gene>
<dbReference type="PANTHER" id="PTHR37833:SF1">
    <property type="entry name" value="SIGNAL PEPTIDE PROTEIN"/>
    <property type="match status" value="1"/>
</dbReference>
<dbReference type="InterPro" id="IPR013783">
    <property type="entry name" value="Ig-like_fold"/>
</dbReference>
<keyword evidence="1" id="KW-0732">Signal</keyword>
<proteinExistence type="predicted"/>
<dbReference type="PANTHER" id="PTHR37833">
    <property type="entry name" value="LIPOPROTEIN-RELATED"/>
    <property type="match status" value="1"/>
</dbReference>
<sequence length="141" mass="15369">MKTLLVSIFGIFVIFNALAQESTTKENANGPVMTFEETKFDFGDIHQGDKVEHVFTFENTGNEPLIITNVQVTCGCTASDWPRDPIAPGQESSMTIKFNSSGKLGMQNKVITIISNATNPNNRLTITTNVLPQKEDGTGSN</sequence>
<organism evidence="2 3">
    <name type="scientific">Fulvivirga kasyanovii</name>
    <dbReference type="NCBI Taxonomy" id="396812"/>
    <lineage>
        <taxon>Bacteria</taxon>
        <taxon>Pseudomonadati</taxon>
        <taxon>Bacteroidota</taxon>
        <taxon>Cytophagia</taxon>
        <taxon>Cytophagales</taxon>
        <taxon>Fulvivirgaceae</taxon>
        <taxon>Fulvivirga</taxon>
    </lineage>
</organism>
<evidence type="ECO:0000313" key="2">
    <source>
        <dbReference type="EMBL" id="MTI26043.1"/>
    </source>
</evidence>
<protein>
    <submittedName>
        <fullName evidence="2">DUF1573 domain-containing protein</fullName>
    </submittedName>
</protein>
<feature type="signal peptide" evidence="1">
    <location>
        <begin position="1"/>
        <end position="19"/>
    </location>
</feature>
<comment type="caution">
    <text evidence="2">The sequence shown here is derived from an EMBL/GenBank/DDBJ whole genome shotgun (WGS) entry which is preliminary data.</text>
</comment>
<evidence type="ECO:0000313" key="3">
    <source>
        <dbReference type="Proteomes" id="UP000798808"/>
    </source>
</evidence>
<dbReference type="Gene3D" id="2.60.40.10">
    <property type="entry name" value="Immunoglobulins"/>
    <property type="match status" value="1"/>
</dbReference>
<dbReference type="EMBL" id="SMLW01000559">
    <property type="protein sequence ID" value="MTI26043.1"/>
    <property type="molecule type" value="Genomic_DNA"/>
</dbReference>
<evidence type="ECO:0000256" key="1">
    <source>
        <dbReference type="SAM" id="SignalP"/>
    </source>
</evidence>
<dbReference type="RefSeq" id="WP_155172807.1">
    <property type="nucleotide sequence ID" value="NZ_BAAAFL010000015.1"/>
</dbReference>
<keyword evidence="3" id="KW-1185">Reference proteome</keyword>
<reference evidence="2 3" key="1">
    <citation type="submission" date="2019-02" db="EMBL/GenBank/DDBJ databases">
        <authorList>
            <person name="Goldberg S.R."/>
            <person name="Haltli B.A."/>
            <person name="Correa H."/>
            <person name="Russell K.G."/>
        </authorList>
    </citation>
    <scope>NUCLEOTIDE SEQUENCE [LARGE SCALE GENOMIC DNA]</scope>
    <source>
        <strain evidence="2 3">JCM 16186</strain>
    </source>
</reference>
<dbReference type="Pfam" id="PF07610">
    <property type="entry name" value="DUF1573"/>
    <property type="match status" value="1"/>
</dbReference>
<dbReference type="Proteomes" id="UP000798808">
    <property type="component" value="Unassembled WGS sequence"/>
</dbReference>